<name>A0A485KSV9_9STRA</name>
<gene>
    <name evidence="2" type="primary">Aste57867_11223</name>
    <name evidence="1" type="ORF">As57867_011181</name>
    <name evidence="2" type="ORF">ASTE57867_11223</name>
</gene>
<protein>
    <submittedName>
        <fullName evidence="2">Aste57867_11223 protein</fullName>
    </submittedName>
</protein>
<dbReference type="AlphaFoldDB" id="A0A485KSV9"/>
<reference evidence="2 3" key="1">
    <citation type="submission" date="2019-03" db="EMBL/GenBank/DDBJ databases">
        <authorList>
            <person name="Gaulin E."/>
            <person name="Dumas B."/>
        </authorList>
    </citation>
    <scope>NUCLEOTIDE SEQUENCE [LARGE SCALE GENOMIC DNA]</scope>
    <source>
        <strain evidence="2">CBS 568.67</strain>
    </source>
</reference>
<evidence type="ECO:0000313" key="2">
    <source>
        <dbReference type="EMBL" id="VFT88089.1"/>
    </source>
</evidence>
<reference evidence="1" key="2">
    <citation type="submission" date="2019-06" db="EMBL/GenBank/DDBJ databases">
        <title>Genomics analysis of Aphanomyces spp. identifies a new class of oomycete effector associated with host adaptation.</title>
        <authorList>
            <person name="Gaulin E."/>
        </authorList>
    </citation>
    <scope>NUCLEOTIDE SEQUENCE</scope>
    <source>
        <strain evidence="1">CBS 578.67</strain>
    </source>
</reference>
<sequence>MCEMLTVNDSVPSPIISISSAKKLPKPVVMKRRRTGDTQSLEALSLTLKMKCLVVEAHMTNMDMRVIERNLISIANELALLFAFGIQDEATCYRFVVSTHDRVAKLLAMKNVQQSVRTTPAAVWECSKSRALSVDDAVANMNGCYETTLDDISLFWKQMQAAKDHAARLWNEDKLQEAMPFMRAADTYFKRLHLKFQKLNLDYAMIGARCTTPVVKKPKRPTGRVSFSDTPVVMGTAEADVDRSPICPSKPTPLEALLLRASREFPMPSF</sequence>
<evidence type="ECO:0000313" key="1">
    <source>
        <dbReference type="EMBL" id="KAF0698155.1"/>
    </source>
</evidence>
<dbReference type="Proteomes" id="UP000332933">
    <property type="component" value="Unassembled WGS sequence"/>
</dbReference>
<organism evidence="2 3">
    <name type="scientific">Aphanomyces stellatus</name>
    <dbReference type="NCBI Taxonomy" id="120398"/>
    <lineage>
        <taxon>Eukaryota</taxon>
        <taxon>Sar</taxon>
        <taxon>Stramenopiles</taxon>
        <taxon>Oomycota</taxon>
        <taxon>Saprolegniomycetes</taxon>
        <taxon>Saprolegniales</taxon>
        <taxon>Verrucalvaceae</taxon>
        <taxon>Aphanomyces</taxon>
    </lineage>
</organism>
<dbReference type="EMBL" id="VJMH01005259">
    <property type="protein sequence ID" value="KAF0698155.1"/>
    <property type="molecule type" value="Genomic_DNA"/>
</dbReference>
<accession>A0A485KSV9</accession>
<dbReference type="EMBL" id="CAADRA010005280">
    <property type="protein sequence ID" value="VFT88089.1"/>
    <property type="molecule type" value="Genomic_DNA"/>
</dbReference>
<keyword evidence="3" id="KW-1185">Reference proteome</keyword>
<evidence type="ECO:0000313" key="3">
    <source>
        <dbReference type="Proteomes" id="UP000332933"/>
    </source>
</evidence>
<proteinExistence type="predicted"/>
<dbReference type="OrthoDB" id="65755at2759"/>